<sequence>MGMRSFLCRLVAVPAKGERLMAIGAFHDGVIAVVFVTFGSDAISGIPMRKASRKERTIP</sequence>
<protein>
    <submittedName>
        <fullName evidence="1">Uncharacterized protein</fullName>
    </submittedName>
</protein>
<keyword evidence="2" id="KW-1185">Reference proteome</keyword>
<dbReference type="EMBL" id="SIOX01000024">
    <property type="protein sequence ID" value="TAX62954.1"/>
    <property type="molecule type" value="Genomic_DNA"/>
</dbReference>
<name>A0ABY1WWF5_9HYPH</name>
<dbReference type="InterPro" id="IPR038573">
    <property type="entry name" value="BrnT_sf"/>
</dbReference>
<dbReference type="Gene3D" id="3.10.450.530">
    <property type="entry name" value="Ribonuclease toxin, BrnT, of type II toxin-antitoxin system"/>
    <property type="match status" value="1"/>
</dbReference>
<reference evidence="1 2" key="1">
    <citation type="submission" date="2019-02" db="EMBL/GenBank/DDBJ databases">
        <title>The genomic architecture of introgression among sibling species of bacteria.</title>
        <authorList>
            <person name="Cavassim M.I.A."/>
            <person name="Moeskjaer S."/>
            <person name="Moslemi C."/>
            <person name="Fields B."/>
            <person name="Bachmann A."/>
            <person name="Vilhjalmsson B."/>
            <person name="Schierup M.H."/>
            <person name="Young J.P.W."/>
            <person name="Andersen S.U."/>
        </authorList>
    </citation>
    <scope>NUCLEOTIDE SEQUENCE [LARGE SCALE GENOMIC DNA]</scope>
    <source>
        <strain evidence="1 2">SM141A</strain>
    </source>
</reference>
<accession>A0ABY1WWF5</accession>
<evidence type="ECO:0000313" key="1">
    <source>
        <dbReference type="EMBL" id="TAX62954.1"/>
    </source>
</evidence>
<evidence type="ECO:0000313" key="2">
    <source>
        <dbReference type="Proteomes" id="UP000291659"/>
    </source>
</evidence>
<gene>
    <name evidence="1" type="ORF">ELH98_39730</name>
</gene>
<comment type="caution">
    <text evidence="1">The sequence shown here is derived from an EMBL/GenBank/DDBJ whole genome shotgun (WGS) entry which is preliminary data.</text>
</comment>
<organism evidence="1 2">
    <name type="scientific">Rhizobium ruizarguesonis</name>
    <dbReference type="NCBI Taxonomy" id="2081791"/>
    <lineage>
        <taxon>Bacteria</taxon>
        <taxon>Pseudomonadati</taxon>
        <taxon>Pseudomonadota</taxon>
        <taxon>Alphaproteobacteria</taxon>
        <taxon>Hyphomicrobiales</taxon>
        <taxon>Rhizobiaceae</taxon>
        <taxon>Rhizobium/Agrobacterium group</taxon>
        <taxon>Rhizobium</taxon>
    </lineage>
</organism>
<dbReference type="Proteomes" id="UP000291659">
    <property type="component" value="Unassembled WGS sequence"/>
</dbReference>
<proteinExistence type="predicted"/>